<evidence type="ECO:0000259" key="8">
    <source>
        <dbReference type="Pfam" id="PF07887"/>
    </source>
</evidence>
<evidence type="ECO:0000256" key="5">
    <source>
        <dbReference type="ARBA" id="ARBA00023159"/>
    </source>
</evidence>
<feature type="domain" description="Calmodulin binding protein C-terminal" evidence="10">
    <location>
        <begin position="326"/>
        <end position="381"/>
    </location>
</feature>
<reference evidence="11 12" key="1">
    <citation type="journal article" date="2014" name="Genome Biol.">
        <title>Transcriptome and methylome profiling reveals relics of genome dominance in the mesopolyploid Brassica oleracea.</title>
        <authorList>
            <person name="Parkin I.A."/>
            <person name="Koh C."/>
            <person name="Tang H."/>
            <person name="Robinson S.J."/>
            <person name="Kagale S."/>
            <person name="Clarke W.E."/>
            <person name="Town C.D."/>
            <person name="Nixon J."/>
            <person name="Krishnakumar V."/>
            <person name="Bidwell S.L."/>
            <person name="Denoeud F."/>
            <person name="Belcram H."/>
            <person name="Links M.G."/>
            <person name="Just J."/>
            <person name="Clarke C."/>
            <person name="Bender T."/>
            <person name="Huebert T."/>
            <person name="Mason A.S."/>
            <person name="Pires J.C."/>
            <person name="Barker G."/>
            <person name="Moore J."/>
            <person name="Walley P.G."/>
            <person name="Manoli S."/>
            <person name="Batley J."/>
            <person name="Edwards D."/>
            <person name="Nelson M.N."/>
            <person name="Wang X."/>
            <person name="Paterson A.H."/>
            <person name="King G."/>
            <person name="Bancroft I."/>
            <person name="Chalhoub B."/>
            <person name="Sharpe A.G."/>
        </authorList>
    </citation>
    <scope>NUCLEOTIDE SEQUENCE</scope>
    <source>
        <strain evidence="11 12">cv. TO1000</strain>
    </source>
</reference>
<dbReference type="InterPro" id="IPR046829">
    <property type="entry name" value="Calmod_bind_C"/>
</dbReference>
<keyword evidence="7" id="KW-0539">Nucleus</keyword>
<dbReference type="EnsemblPlants" id="Bo6g118100.1">
    <property type="protein sequence ID" value="Bo6g118100.1"/>
    <property type="gene ID" value="Bo6g118100"/>
</dbReference>
<keyword evidence="6" id="KW-0804">Transcription</keyword>
<feature type="domain" description="Calmodulin binding protein central" evidence="9">
    <location>
        <begin position="257"/>
        <end position="321"/>
    </location>
</feature>
<dbReference type="eggNOG" id="ENOG502QR87">
    <property type="taxonomic scope" value="Eukaryota"/>
</dbReference>
<evidence type="ECO:0000256" key="6">
    <source>
        <dbReference type="ARBA" id="ARBA00023163"/>
    </source>
</evidence>
<evidence type="ECO:0000256" key="3">
    <source>
        <dbReference type="ARBA" id="ARBA00023015"/>
    </source>
</evidence>
<dbReference type="InterPro" id="IPR046831">
    <property type="entry name" value="Calmodulin_bind_N"/>
</dbReference>
<evidence type="ECO:0000256" key="1">
    <source>
        <dbReference type="ARBA" id="ARBA00004123"/>
    </source>
</evidence>
<comment type="subcellular location">
    <subcellularLocation>
        <location evidence="1">Nucleus</location>
    </subcellularLocation>
</comment>
<keyword evidence="12" id="KW-1185">Reference proteome</keyword>
<accession>A0A0D3D0G5</accession>
<dbReference type="GO" id="GO:0005516">
    <property type="term" value="F:calmodulin binding"/>
    <property type="evidence" value="ECO:0007669"/>
    <property type="project" value="InterPro"/>
</dbReference>
<dbReference type="PANTHER" id="PTHR31713">
    <property type="entry name" value="OS02G0177800 PROTEIN"/>
    <property type="match status" value="1"/>
</dbReference>
<keyword evidence="4" id="KW-0238">DNA-binding</keyword>
<comment type="similarity">
    <text evidence="2">Belongs to the plant ACBP60 protein family.</text>
</comment>
<name>A0A0D3D0G5_BRAOL</name>
<dbReference type="Pfam" id="PF20452">
    <property type="entry name" value="Calmod_bind_C"/>
    <property type="match status" value="1"/>
</dbReference>
<keyword evidence="3" id="KW-0805">Transcription regulation</keyword>
<evidence type="ECO:0000259" key="10">
    <source>
        <dbReference type="Pfam" id="PF20452"/>
    </source>
</evidence>
<organism evidence="11 12">
    <name type="scientific">Brassica oleracea var. oleracea</name>
    <dbReference type="NCBI Taxonomy" id="109376"/>
    <lineage>
        <taxon>Eukaryota</taxon>
        <taxon>Viridiplantae</taxon>
        <taxon>Streptophyta</taxon>
        <taxon>Embryophyta</taxon>
        <taxon>Tracheophyta</taxon>
        <taxon>Spermatophyta</taxon>
        <taxon>Magnoliopsida</taxon>
        <taxon>eudicotyledons</taxon>
        <taxon>Gunneridae</taxon>
        <taxon>Pentapetalae</taxon>
        <taxon>rosids</taxon>
        <taxon>malvids</taxon>
        <taxon>Brassicales</taxon>
        <taxon>Brassicaceae</taxon>
        <taxon>Brassiceae</taxon>
        <taxon>Brassica</taxon>
    </lineage>
</organism>
<evidence type="ECO:0000256" key="4">
    <source>
        <dbReference type="ARBA" id="ARBA00023125"/>
    </source>
</evidence>
<dbReference type="AlphaFoldDB" id="A0A0D3D0G5"/>
<protein>
    <submittedName>
        <fullName evidence="11">Uncharacterized protein</fullName>
    </submittedName>
</protein>
<evidence type="ECO:0000313" key="12">
    <source>
        <dbReference type="Proteomes" id="UP000032141"/>
    </source>
</evidence>
<evidence type="ECO:0000313" key="11">
    <source>
        <dbReference type="EnsemblPlants" id="Bo6g118100.1"/>
    </source>
</evidence>
<dbReference type="GO" id="GO:0080142">
    <property type="term" value="P:regulation of salicylic acid biosynthetic process"/>
    <property type="evidence" value="ECO:0007669"/>
    <property type="project" value="TreeGrafter"/>
</dbReference>
<dbReference type="GO" id="GO:0005634">
    <property type="term" value="C:nucleus"/>
    <property type="evidence" value="ECO:0007669"/>
    <property type="project" value="UniProtKB-SubCell"/>
</dbReference>
<dbReference type="GO" id="GO:0043565">
    <property type="term" value="F:sequence-specific DNA binding"/>
    <property type="evidence" value="ECO:0007669"/>
    <property type="project" value="TreeGrafter"/>
</dbReference>
<feature type="domain" description="Calmodulin binding protein-like N-terminal" evidence="8">
    <location>
        <begin position="96"/>
        <end position="245"/>
    </location>
</feature>
<dbReference type="Gramene" id="Bo6g118100.1">
    <property type="protein sequence ID" value="Bo6g118100.1"/>
    <property type="gene ID" value="Bo6g118100"/>
</dbReference>
<dbReference type="Pfam" id="PF07887">
    <property type="entry name" value="Calmodulin_bind"/>
    <property type="match status" value="1"/>
</dbReference>
<dbReference type="HOGENOM" id="CLU_031504_5_0_1"/>
<dbReference type="GO" id="GO:0003700">
    <property type="term" value="F:DNA-binding transcription factor activity"/>
    <property type="evidence" value="ECO:0007669"/>
    <property type="project" value="TreeGrafter"/>
</dbReference>
<proteinExistence type="inferred from homology"/>
<reference evidence="11" key="2">
    <citation type="submission" date="2015-03" db="UniProtKB">
        <authorList>
            <consortium name="EnsemblPlants"/>
        </authorList>
    </citation>
    <scope>IDENTIFICATION</scope>
</reference>
<dbReference type="PANTHER" id="PTHR31713:SF42">
    <property type="entry name" value="PROTEIN SAR DEFICIENT 1"/>
    <property type="match status" value="1"/>
</dbReference>
<dbReference type="InterPro" id="IPR046830">
    <property type="entry name" value="Calmod_bind_M"/>
</dbReference>
<dbReference type="STRING" id="109376.A0A0D3D0G5"/>
<keyword evidence="5" id="KW-0010">Activator</keyword>
<dbReference type="OMA" id="DHQIVPV"/>
<evidence type="ECO:0000256" key="7">
    <source>
        <dbReference type="ARBA" id="ARBA00023242"/>
    </source>
</evidence>
<dbReference type="Pfam" id="PF20451">
    <property type="entry name" value="Calmod_bind_M"/>
    <property type="match status" value="1"/>
</dbReference>
<dbReference type="Proteomes" id="UP000032141">
    <property type="component" value="Chromosome C6"/>
</dbReference>
<dbReference type="InterPro" id="IPR012416">
    <property type="entry name" value="CBP60"/>
</dbReference>
<sequence>FLALSTHHTNSMAGKRLFQDLESDQENKSQKRFKSLPLFASVFGALNTETTLTSLSLALEPLVRKVVRQEVSKKIRSFSRSSSFRVEAPENIAPTLKLMFAKNIQTQQIFTGSKITDVDNAPLQVILVDGSNNDHQIVPVNLDRPIRLDIVALHGDFPLGDKWSSDEFERSIVRERDGKRPLIAGELTVTVRNGVGTVRDIEFTDNSRWVRSRKFRIGVRVAKGSSGLGVAVCEAMTEAFIVKDHRGELYKKHHPPMLEDEVWRLEKIRKDGPLHKKLSSENINNVQDFLKLSVIDLDRLRQISQMSDKIWDVTLKHARECILGNKLYVHRGPNFFLTLNPICEVMEAEINGQFFSRREAQNQLYIKKLVRDANSKWNLLEVMERKTNETPLLTQGDTIDQQYGANHYHNNMEINRSYQQNGYAPEGSTNTLEMINEGYTTTSPMELGVYFNITGSSSQGHLNPFG</sequence>
<evidence type="ECO:0000259" key="9">
    <source>
        <dbReference type="Pfam" id="PF20451"/>
    </source>
</evidence>
<evidence type="ECO:0000256" key="2">
    <source>
        <dbReference type="ARBA" id="ARBA00007214"/>
    </source>
</evidence>